<accession>A0A922HW34</accession>
<protein>
    <submittedName>
        <fullName evidence="1">Uncharacterized protein</fullName>
    </submittedName>
</protein>
<dbReference type="AlphaFoldDB" id="A0A922HW34"/>
<keyword evidence="2" id="KW-1185">Reference proteome</keyword>
<evidence type="ECO:0000313" key="2">
    <source>
        <dbReference type="Proteomes" id="UP000790347"/>
    </source>
</evidence>
<organism evidence="1 2">
    <name type="scientific">Dermatophagoides farinae</name>
    <name type="common">American house dust mite</name>
    <dbReference type="NCBI Taxonomy" id="6954"/>
    <lineage>
        <taxon>Eukaryota</taxon>
        <taxon>Metazoa</taxon>
        <taxon>Ecdysozoa</taxon>
        <taxon>Arthropoda</taxon>
        <taxon>Chelicerata</taxon>
        <taxon>Arachnida</taxon>
        <taxon>Acari</taxon>
        <taxon>Acariformes</taxon>
        <taxon>Sarcoptiformes</taxon>
        <taxon>Astigmata</taxon>
        <taxon>Psoroptidia</taxon>
        <taxon>Analgoidea</taxon>
        <taxon>Pyroglyphidae</taxon>
        <taxon>Dermatophagoidinae</taxon>
        <taxon>Dermatophagoides</taxon>
    </lineage>
</organism>
<reference evidence="1" key="2">
    <citation type="journal article" date="2022" name="Res Sq">
        <title>Comparative Genomics Reveals Insights into the Divergent Evolution of Astigmatic Mites and Household Pest Adaptations.</title>
        <authorList>
            <person name="Xiong Q."/>
            <person name="Wan A.T.-Y."/>
            <person name="Liu X.-Y."/>
            <person name="Fung C.S.-H."/>
            <person name="Xiao X."/>
            <person name="Malainual N."/>
            <person name="Hou J."/>
            <person name="Wang L."/>
            <person name="Wang M."/>
            <person name="Yang K."/>
            <person name="Cui Y."/>
            <person name="Leung E."/>
            <person name="Nong W."/>
            <person name="Shin S.-K."/>
            <person name="Au S."/>
            <person name="Jeong K.Y."/>
            <person name="Chew F.T."/>
            <person name="Hui J."/>
            <person name="Leung T.F."/>
            <person name="Tungtrongchitr A."/>
            <person name="Zhong N."/>
            <person name="Liu Z."/>
            <person name="Tsui S."/>
        </authorList>
    </citation>
    <scope>NUCLEOTIDE SEQUENCE</scope>
    <source>
        <strain evidence="1">Derf</strain>
        <tissue evidence="1">Whole organism</tissue>
    </source>
</reference>
<proteinExistence type="predicted"/>
<gene>
    <name evidence="1" type="ORF">DERF_009996</name>
</gene>
<reference evidence="1" key="1">
    <citation type="submission" date="2013-05" db="EMBL/GenBank/DDBJ databases">
        <authorList>
            <person name="Yim A.K.Y."/>
            <person name="Chan T.F."/>
            <person name="Ji K.M."/>
            <person name="Liu X.Y."/>
            <person name="Zhou J.W."/>
            <person name="Li R.Q."/>
            <person name="Yang K.Y."/>
            <person name="Li J."/>
            <person name="Li M."/>
            <person name="Law P.T.W."/>
            <person name="Wu Y.L."/>
            <person name="Cai Z.L."/>
            <person name="Qin H."/>
            <person name="Bao Y."/>
            <person name="Leung R.K.K."/>
            <person name="Ng P.K.S."/>
            <person name="Zou J."/>
            <person name="Zhong X.J."/>
            <person name="Ran P.X."/>
            <person name="Zhong N.S."/>
            <person name="Liu Z.G."/>
            <person name="Tsui S.K.W."/>
        </authorList>
    </citation>
    <scope>NUCLEOTIDE SEQUENCE</scope>
    <source>
        <strain evidence="1">Derf</strain>
        <tissue evidence="1">Whole organism</tissue>
    </source>
</reference>
<evidence type="ECO:0000313" key="1">
    <source>
        <dbReference type="EMBL" id="KAH9511544.1"/>
    </source>
</evidence>
<dbReference type="EMBL" id="ASGP02000004">
    <property type="protein sequence ID" value="KAH9511544.1"/>
    <property type="molecule type" value="Genomic_DNA"/>
</dbReference>
<sequence length="65" mass="7359">MTMTTTVSVSNIESKILDCTGPDEELSIQFISMAESNRNDRLFSCFMHSRKINLKPNDDADDDDD</sequence>
<comment type="caution">
    <text evidence="1">The sequence shown here is derived from an EMBL/GenBank/DDBJ whole genome shotgun (WGS) entry which is preliminary data.</text>
</comment>
<dbReference type="Proteomes" id="UP000790347">
    <property type="component" value="Unassembled WGS sequence"/>
</dbReference>
<name>A0A922HW34_DERFA</name>